<evidence type="ECO:0000313" key="1">
    <source>
        <dbReference type="EMBL" id="QWM90790.1"/>
    </source>
</evidence>
<dbReference type="KEGG" id="vg:75687219"/>
<evidence type="ECO:0008006" key="3">
    <source>
        <dbReference type="Google" id="ProtNLM"/>
    </source>
</evidence>
<name>A0AAE7V3L8_9CAUD</name>
<keyword evidence="2" id="KW-1185">Reference proteome</keyword>
<dbReference type="Proteomes" id="UP000827483">
    <property type="component" value="Segment"/>
</dbReference>
<dbReference type="EMBL" id="MZ130493">
    <property type="protein sequence ID" value="QWM90790.1"/>
    <property type="molecule type" value="Genomic_DNA"/>
</dbReference>
<dbReference type="GeneID" id="75687219"/>
<sequence length="105" mass="11720">MLIDFRNITIKNIEGEESTVDISKDLGNLLYNSAVSQEGLEISRELYHNGEMDVTKDNVEVLKGIIAGNFLAVIQESLNPIFDKIMNTEEIETSAEEIKDEQAAC</sequence>
<reference evidence="1 2" key="1">
    <citation type="submission" date="2021-04" db="EMBL/GenBank/DDBJ databases">
        <authorList>
            <person name="Shkoporov A.N."/>
            <person name="Stockdale S.R."/>
            <person name="Guerin E."/>
            <person name="Ross R.P."/>
            <person name="Hill C."/>
        </authorList>
    </citation>
    <scope>NUCLEOTIDE SEQUENCE [LARGE SCALE GENOMIC DNA]</scope>
    <source>
        <strain evidence="2">cr105_1</strain>
    </source>
</reference>
<organism evidence="1 2">
    <name type="scientific">uncultured phage cr105_1</name>
    <dbReference type="NCBI Taxonomy" id="2986415"/>
    <lineage>
        <taxon>Viruses</taxon>
        <taxon>Duplodnaviria</taxon>
        <taxon>Heunggongvirae</taxon>
        <taxon>Uroviricota</taxon>
        <taxon>Caudoviricetes</taxon>
        <taxon>Crassvirales</taxon>
        <taxon>Suoliviridae</taxon>
        <taxon>Loutivirinae</taxon>
        <taxon>Buchavirus</taxon>
        <taxon>Buchavirus intestinalis</taxon>
    </lineage>
</organism>
<accession>A0AAE7V3L8</accession>
<proteinExistence type="predicted"/>
<gene>
    <name evidence="1" type="primary">gp_72820</name>
</gene>
<evidence type="ECO:0000313" key="2">
    <source>
        <dbReference type="Proteomes" id="UP000827483"/>
    </source>
</evidence>
<protein>
    <recommendedName>
        <fullName evidence="3">Phage protein</fullName>
    </recommendedName>
</protein>
<dbReference type="RefSeq" id="YP_010509730.1">
    <property type="nucleotide sequence ID" value="NC_067211.1"/>
</dbReference>